<dbReference type="PROSITE" id="PS50935">
    <property type="entry name" value="SSB"/>
    <property type="match status" value="1"/>
</dbReference>
<gene>
    <name evidence="5" type="ORF">HMPREF9726_00452</name>
</gene>
<feature type="region of interest" description="Disordered" evidence="4">
    <location>
        <begin position="109"/>
        <end position="168"/>
    </location>
</feature>
<dbReference type="PANTHER" id="PTHR10302:SF27">
    <property type="entry name" value="SINGLE-STRANDED DNA-BINDING PROTEIN"/>
    <property type="match status" value="1"/>
</dbReference>
<organism evidence="5">
    <name type="scientific">Treponema denticola H-22</name>
    <dbReference type="NCBI Taxonomy" id="999432"/>
    <lineage>
        <taxon>Bacteria</taxon>
        <taxon>Pseudomonadati</taxon>
        <taxon>Spirochaetota</taxon>
        <taxon>Spirochaetia</taxon>
        <taxon>Spirochaetales</taxon>
        <taxon>Treponemataceae</taxon>
        <taxon>Treponema</taxon>
    </lineage>
</organism>
<dbReference type="RefSeq" id="WP_002683103.1">
    <property type="nucleotide sequence ID" value="NZ_CM001795.1"/>
</dbReference>
<protein>
    <recommendedName>
        <fullName evidence="2 3">Single-stranded DNA-binding protein</fullName>
        <shortName evidence="2">SSB</shortName>
    </recommendedName>
</protein>
<evidence type="ECO:0000256" key="1">
    <source>
        <dbReference type="ARBA" id="ARBA00023125"/>
    </source>
</evidence>
<dbReference type="AlphaFoldDB" id="A0A0E2E8U0"/>
<dbReference type="GO" id="GO:0009295">
    <property type="term" value="C:nucleoid"/>
    <property type="evidence" value="ECO:0007669"/>
    <property type="project" value="TreeGrafter"/>
</dbReference>
<dbReference type="InterPro" id="IPR011344">
    <property type="entry name" value="ssDNA-bd"/>
</dbReference>
<accession>A0A0E2E8U0</accession>
<dbReference type="SUPFAM" id="SSF50249">
    <property type="entry name" value="Nucleic acid-binding proteins"/>
    <property type="match status" value="1"/>
</dbReference>
<dbReference type="Gene3D" id="2.40.50.140">
    <property type="entry name" value="Nucleic acid-binding proteins"/>
    <property type="match status" value="1"/>
</dbReference>
<reference evidence="5" key="1">
    <citation type="submission" date="2012-01" db="EMBL/GenBank/DDBJ databases">
        <title>The Genome Sequence of Treponema denticola H-22.</title>
        <authorList>
            <consortium name="The Broad Institute Genome Sequencing Platform"/>
            <person name="Earl A."/>
            <person name="Ward D."/>
            <person name="Feldgarden M."/>
            <person name="Gevers D."/>
            <person name="Blanton J.M."/>
            <person name="Fenno C.J."/>
            <person name="Baranova O.V."/>
            <person name="Mathney J."/>
            <person name="Dewhirst F.E."/>
            <person name="Izard J."/>
            <person name="Young S.K."/>
            <person name="Zeng Q."/>
            <person name="Gargeya S."/>
            <person name="Fitzgerald M."/>
            <person name="Haas B."/>
            <person name="Abouelleil A."/>
            <person name="Alvarado L."/>
            <person name="Arachchi H.M."/>
            <person name="Berlin A."/>
            <person name="Chapman S.B."/>
            <person name="Gearin G."/>
            <person name="Goldberg J."/>
            <person name="Griggs A."/>
            <person name="Gujja S."/>
            <person name="Hansen M."/>
            <person name="Heiman D."/>
            <person name="Howarth C."/>
            <person name="Larimer J."/>
            <person name="Lui A."/>
            <person name="MacDonald P.J.P."/>
            <person name="McCowen C."/>
            <person name="Montmayeur A."/>
            <person name="Murphy C."/>
            <person name="Neiman D."/>
            <person name="Pearson M."/>
            <person name="Priest M."/>
            <person name="Roberts A."/>
            <person name="Saif S."/>
            <person name="Shea T."/>
            <person name="Sisk P."/>
            <person name="Stolte C."/>
            <person name="Sykes S."/>
            <person name="Wortman J."/>
            <person name="Nusbaum C."/>
            <person name="Birren B."/>
        </authorList>
    </citation>
    <scope>NUCLEOTIDE SEQUENCE [LARGE SCALE GENOMIC DNA]</scope>
    <source>
        <strain evidence="5">H-22</strain>
    </source>
</reference>
<evidence type="ECO:0000313" key="5">
    <source>
        <dbReference type="EMBL" id="EMB36260.1"/>
    </source>
</evidence>
<feature type="compositionally biased region" description="Low complexity" evidence="4">
    <location>
        <begin position="114"/>
        <end position="124"/>
    </location>
</feature>
<dbReference type="GO" id="GO:0006260">
    <property type="term" value="P:DNA replication"/>
    <property type="evidence" value="ECO:0007669"/>
    <property type="project" value="InterPro"/>
</dbReference>
<dbReference type="HOGENOM" id="CLU_078758_6_0_12"/>
<dbReference type="Pfam" id="PF00436">
    <property type="entry name" value="SSB"/>
    <property type="match status" value="1"/>
</dbReference>
<dbReference type="CDD" id="cd04496">
    <property type="entry name" value="SSB_OBF"/>
    <property type="match status" value="1"/>
</dbReference>
<dbReference type="HAMAP" id="MF_00984">
    <property type="entry name" value="SSB"/>
    <property type="match status" value="1"/>
</dbReference>
<comment type="subunit">
    <text evidence="2">Homotetramer.</text>
</comment>
<dbReference type="EMBL" id="AGDV01000001">
    <property type="protein sequence ID" value="EMB36260.1"/>
    <property type="molecule type" value="Genomic_DNA"/>
</dbReference>
<proteinExistence type="inferred from homology"/>
<evidence type="ECO:0000256" key="3">
    <source>
        <dbReference type="PIRNR" id="PIRNR002070"/>
    </source>
</evidence>
<dbReference type="PATRIC" id="fig|999432.5.peg.468"/>
<evidence type="ECO:0000256" key="2">
    <source>
        <dbReference type="HAMAP-Rule" id="MF_00984"/>
    </source>
</evidence>
<name>A0A0E2E8U0_TREDN</name>
<dbReference type="GO" id="GO:0003697">
    <property type="term" value="F:single-stranded DNA binding"/>
    <property type="evidence" value="ECO:0007669"/>
    <property type="project" value="UniProtKB-UniRule"/>
</dbReference>
<comment type="caution">
    <text evidence="5">The sequence shown here is derived from an EMBL/GenBank/DDBJ whole genome shotgun (WGS) entry which is preliminary data.</text>
</comment>
<dbReference type="InterPro" id="IPR000424">
    <property type="entry name" value="Primosome_PriB/ssb"/>
</dbReference>
<sequence length="168" mass="18556">MADINHVVLVGRLTRDAELKYTSSGIAVCNFAIAVNRRRKTGDDWSEEASFFDVVLWGRQGEALNQYLVKGKQVAIDGELRQNRWEQDGQTRSKVEIVANNIQLVGGSAGQGGQLQAAPQRQGSYQGGGNNSYNDGNQAPSAYQRRQEPSYDDYQPDMGNSDLDNIPF</sequence>
<dbReference type="NCBIfam" id="TIGR00621">
    <property type="entry name" value="ssb"/>
    <property type="match status" value="1"/>
</dbReference>
<dbReference type="PIRSF" id="PIRSF002070">
    <property type="entry name" value="SSB"/>
    <property type="match status" value="1"/>
</dbReference>
<keyword evidence="1 2" id="KW-0238">DNA-binding</keyword>
<dbReference type="Proteomes" id="UP000011705">
    <property type="component" value="Chromosome"/>
</dbReference>
<comment type="caution">
    <text evidence="2">Lacks conserved residue(s) required for the propagation of feature annotation.</text>
</comment>
<evidence type="ECO:0000256" key="4">
    <source>
        <dbReference type="SAM" id="MobiDB-lite"/>
    </source>
</evidence>
<dbReference type="PANTHER" id="PTHR10302">
    <property type="entry name" value="SINGLE-STRANDED DNA-BINDING PROTEIN"/>
    <property type="match status" value="1"/>
</dbReference>
<dbReference type="InterPro" id="IPR012340">
    <property type="entry name" value="NA-bd_OB-fold"/>
</dbReference>